<keyword evidence="2" id="KW-1185">Reference proteome</keyword>
<dbReference type="OrthoDB" id="10332514at2759"/>
<dbReference type="AlphaFoldDB" id="A0A9Q5I2H3"/>
<protein>
    <submittedName>
        <fullName evidence="1">Uncharacterized protein</fullName>
    </submittedName>
</protein>
<evidence type="ECO:0000313" key="1">
    <source>
        <dbReference type="EMBL" id="OCB90245.1"/>
    </source>
</evidence>
<evidence type="ECO:0000313" key="2">
    <source>
        <dbReference type="Proteomes" id="UP000757232"/>
    </source>
</evidence>
<accession>A0A9Q5I2H3</accession>
<dbReference type="Proteomes" id="UP000757232">
    <property type="component" value="Unassembled WGS sequence"/>
</dbReference>
<dbReference type="EMBL" id="LNZH02000138">
    <property type="protein sequence ID" value="OCB90245.1"/>
    <property type="molecule type" value="Genomic_DNA"/>
</dbReference>
<organism evidence="1 2">
    <name type="scientific">Sanghuangporus baumii</name>
    <name type="common">Phellinus baumii</name>
    <dbReference type="NCBI Taxonomy" id="108892"/>
    <lineage>
        <taxon>Eukaryota</taxon>
        <taxon>Fungi</taxon>
        <taxon>Dikarya</taxon>
        <taxon>Basidiomycota</taxon>
        <taxon>Agaricomycotina</taxon>
        <taxon>Agaricomycetes</taxon>
        <taxon>Hymenochaetales</taxon>
        <taxon>Hymenochaetaceae</taxon>
        <taxon>Sanghuangporus</taxon>
    </lineage>
</organism>
<proteinExistence type="predicted"/>
<reference evidence="1" key="1">
    <citation type="submission" date="2016-06" db="EMBL/GenBank/DDBJ databases">
        <title>Draft Genome sequence of the fungus Inonotus baumii.</title>
        <authorList>
            <person name="Zhu H."/>
            <person name="Lin W."/>
        </authorList>
    </citation>
    <scope>NUCLEOTIDE SEQUENCE</scope>
    <source>
        <strain evidence="1">821</strain>
    </source>
</reference>
<sequence>MSFYIGSVYILVDAQNQWRLFVAGSPNDTSNQYLTSVGTLYYPGSDLRSRQKLGVQPMLLQPPPVLVLHLVNLLSSLQFRSVSSLDNHIDRIVSGGDTGLPPKNDSYWWFDILYRLHNGGIVHIDAATLAQHIRVEAANAFANYQRTGRCSIVNL</sequence>
<comment type="caution">
    <text evidence="1">The sequence shown here is derived from an EMBL/GenBank/DDBJ whole genome shotgun (WGS) entry which is preliminary data.</text>
</comment>
<name>A0A9Q5I2H3_SANBA</name>
<gene>
    <name evidence="1" type="ORF">A7U60_g2534</name>
</gene>